<evidence type="ECO:0000313" key="2">
    <source>
        <dbReference type="EMBL" id="TQO20293.1"/>
    </source>
</evidence>
<gene>
    <name evidence="2" type="ORF">FB472_1923</name>
</gene>
<evidence type="ECO:0000313" key="3">
    <source>
        <dbReference type="Proteomes" id="UP000316560"/>
    </source>
</evidence>
<accession>A0A8H2K5N6</accession>
<dbReference type="AlphaFoldDB" id="A0A8H2K5N6"/>
<protein>
    <submittedName>
        <fullName evidence="2">Uncharacterized protein</fullName>
    </submittedName>
</protein>
<keyword evidence="3" id="KW-1185">Reference proteome</keyword>
<organism evidence="2 3">
    <name type="scientific">Rhodoglobus vestalii</name>
    <dbReference type="NCBI Taxonomy" id="193384"/>
    <lineage>
        <taxon>Bacteria</taxon>
        <taxon>Bacillati</taxon>
        <taxon>Actinomycetota</taxon>
        <taxon>Actinomycetes</taxon>
        <taxon>Micrococcales</taxon>
        <taxon>Microbacteriaceae</taxon>
        <taxon>Rhodoglobus</taxon>
    </lineage>
</organism>
<keyword evidence="1" id="KW-0472">Membrane</keyword>
<sequence length="29" mass="3085">MDRNSSRLIMTVTLVGLVALIAIVTLING</sequence>
<comment type="caution">
    <text evidence="2">The sequence shown here is derived from an EMBL/GenBank/DDBJ whole genome shotgun (WGS) entry which is preliminary data.</text>
</comment>
<evidence type="ECO:0000256" key="1">
    <source>
        <dbReference type="SAM" id="Phobius"/>
    </source>
</evidence>
<reference evidence="2 3" key="1">
    <citation type="submission" date="2019-06" db="EMBL/GenBank/DDBJ databases">
        <title>Sequencing the genomes of 1000 actinobacteria strains.</title>
        <authorList>
            <person name="Klenk H.-P."/>
        </authorList>
    </citation>
    <scope>NUCLEOTIDE SEQUENCE [LARGE SCALE GENOMIC DNA]</scope>
    <source>
        <strain evidence="2 3">DSM 21947</strain>
    </source>
</reference>
<keyword evidence="1" id="KW-0812">Transmembrane</keyword>
<proteinExistence type="predicted"/>
<feature type="transmembrane region" description="Helical" evidence="1">
    <location>
        <begin position="7"/>
        <end position="27"/>
    </location>
</feature>
<dbReference type="Proteomes" id="UP000316560">
    <property type="component" value="Unassembled WGS sequence"/>
</dbReference>
<name>A0A8H2K5N6_9MICO</name>
<dbReference type="EMBL" id="VFRA01000001">
    <property type="protein sequence ID" value="TQO20293.1"/>
    <property type="molecule type" value="Genomic_DNA"/>
</dbReference>
<keyword evidence="1" id="KW-1133">Transmembrane helix</keyword>